<dbReference type="PRINTS" id="PR00131">
    <property type="entry name" value="GLHYDRLASE1"/>
</dbReference>
<dbReference type="SUPFAM" id="SSF51445">
    <property type="entry name" value="(Trans)glycosidases"/>
    <property type="match status" value="1"/>
</dbReference>
<keyword evidence="2" id="KW-0378">Hydrolase</keyword>
<evidence type="ECO:0000256" key="1">
    <source>
        <dbReference type="ARBA" id="ARBA00010838"/>
    </source>
</evidence>
<comment type="caution">
    <text evidence="6">The sequence shown here is derived from an EMBL/GenBank/DDBJ whole genome shotgun (WGS) entry which is preliminary data.</text>
</comment>
<dbReference type="Pfam" id="PF00232">
    <property type="entry name" value="Glyco_hydro_1"/>
    <property type="match status" value="1"/>
</dbReference>
<comment type="similarity">
    <text evidence="1 5">Belongs to the glycosyl hydrolase 1 family.</text>
</comment>
<evidence type="ECO:0000313" key="7">
    <source>
        <dbReference type="Proteomes" id="UP000596857"/>
    </source>
</evidence>
<evidence type="ECO:0000256" key="2">
    <source>
        <dbReference type="ARBA" id="ARBA00022801"/>
    </source>
</evidence>
<protein>
    <submittedName>
        <fullName evidence="6">Family 1 glycosylhydrolase</fullName>
    </submittedName>
</protein>
<dbReference type="InterPro" id="IPR018120">
    <property type="entry name" value="Glyco_hydro_1_AS"/>
</dbReference>
<evidence type="ECO:0000256" key="3">
    <source>
        <dbReference type="ARBA" id="ARBA00023295"/>
    </source>
</evidence>
<dbReference type="EMBL" id="WHOB01000086">
    <property type="protein sequence ID" value="NOU82739.1"/>
    <property type="molecule type" value="Genomic_DNA"/>
</dbReference>
<sequence length="223" mass="25689">MEVTLKKNLANYFYSDVQVFGEYPKLMLQQMGRKSISIKMEPNDLQIIKEHTVDFVSFSYYSSLTDSFSGELEMTAANTIVGIKNPYLDSSEWGWQIDPVGLKISLIELYDRYIKPLFIVENGIGAVDVVIEGKVHDNYRIAYFKEHFIKMLEAIDEGVELIGYTSWGPIDLVSASNSQMSKRYGFIYVDQDDYGNGTLERLRKDSFYWYKDVISTCGMNLFN</sequence>
<reference evidence="6 7" key="1">
    <citation type="submission" date="2019-10" db="EMBL/GenBank/DDBJ databases">
        <title>Description of Paenibacillus terricola sp. nov.</title>
        <authorList>
            <person name="Carlier A."/>
            <person name="Qi S."/>
        </authorList>
    </citation>
    <scope>NUCLEOTIDE SEQUENCE [LARGE SCALE GENOMIC DNA]</scope>
    <source>
        <strain evidence="6 7">LMG 31459</strain>
    </source>
</reference>
<evidence type="ECO:0000256" key="5">
    <source>
        <dbReference type="RuleBase" id="RU003690"/>
    </source>
</evidence>
<accession>A0ABX1YQ96</accession>
<organism evidence="6 7">
    <name type="scientific">Paenibacillus phytohabitans</name>
    <dbReference type="NCBI Taxonomy" id="2654978"/>
    <lineage>
        <taxon>Bacteria</taxon>
        <taxon>Bacillati</taxon>
        <taxon>Bacillota</taxon>
        <taxon>Bacilli</taxon>
        <taxon>Bacillales</taxon>
        <taxon>Paenibacillaceae</taxon>
        <taxon>Paenibacillus</taxon>
    </lineage>
</organism>
<keyword evidence="7" id="KW-1185">Reference proteome</keyword>
<dbReference type="InterPro" id="IPR017853">
    <property type="entry name" value="GH"/>
</dbReference>
<evidence type="ECO:0000256" key="4">
    <source>
        <dbReference type="PROSITE-ProRule" id="PRU10055"/>
    </source>
</evidence>
<proteinExistence type="inferred from homology"/>
<dbReference type="InterPro" id="IPR001360">
    <property type="entry name" value="Glyco_hydro_1"/>
</dbReference>
<dbReference type="PROSITE" id="PS00572">
    <property type="entry name" value="GLYCOSYL_HYDROL_F1_1"/>
    <property type="match status" value="1"/>
</dbReference>
<dbReference type="Proteomes" id="UP000596857">
    <property type="component" value="Unassembled WGS sequence"/>
</dbReference>
<evidence type="ECO:0000313" key="6">
    <source>
        <dbReference type="EMBL" id="NOU82739.1"/>
    </source>
</evidence>
<feature type="active site" description="Nucleophile" evidence="4">
    <location>
        <position position="121"/>
    </location>
</feature>
<dbReference type="Gene3D" id="3.20.20.80">
    <property type="entry name" value="Glycosidases"/>
    <property type="match status" value="1"/>
</dbReference>
<gene>
    <name evidence="6" type="ORF">GC101_28145</name>
</gene>
<keyword evidence="3" id="KW-0326">Glycosidase</keyword>
<name>A0ABX1YQ96_9BACL</name>
<dbReference type="PANTHER" id="PTHR10353:SF122">
    <property type="entry name" value="6-PHOSPHO-BETA-GLUCOSIDASE ASCB-RELATED"/>
    <property type="match status" value="1"/>
</dbReference>
<dbReference type="PANTHER" id="PTHR10353">
    <property type="entry name" value="GLYCOSYL HYDROLASE"/>
    <property type="match status" value="1"/>
</dbReference>